<organism evidence="1 2">
    <name type="scientific">Eumeta variegata</name>
    <name type="common">Bagworm moth</name>
    <name type="synonym">Eumeta japonica</name>
    <dbReference type="NCBI Taxonomy" id="151549"/>
    <lineage>
        <taxon>Eukaryota</taxon>
        <taxon>Metazoa</taxon>
        <taxon>Ecdysozoa</taxon>
        <taxon>Arthropoda</taxon>
        <taxon>Hexapoda</taxon>
        <taxon>Insecta</taxon>
        <taxon>Pterygota</taxon>
        <taxon>Neoptera</taxon>
        <taxon>Endopterygota</taxon>
        <taxon>Lepidoptera</taxon>
        <taxon>Glossata</taxon>
        <taxon>Ditrysia</taxon>
        <taxon>Tineoidea</taxon>
        <taxon>Psychidae</taxon>
        <taxon>Oiketicinae</taxon>
        <taxon>Eumeta</taxon>
    </lineage>
</organism>
<name>A0A4C1YVX0_EUMVA</name>
<comment type="caution">
    <text evidence="1">The sequence shown here is derived from an EMBL/GenBank/DDBJ whole genome shotgun (WGS) entry which is preliminary data.</text>
</comment>
<dbReference type="Proteomes" id="UP000299102">
    <property type="component" value="Unassembled WGS sequence"/>
</dbReference>
<dbReference type="EMBL" id="BGZK01001411">
    <property type="protein sequence ID" value="GBP79360.1"/>
    <property type="molecule type" value="Genomic_DNA"/>
</dbReference>
<proteinExistence type="predicted"/>
<keyword evidence="2" id="KW-1185">Reference proteome</keyword>
<accession>A0A4C1YVX0</accession>
<evidence type="ECO:0000313" key="2">
    <source>
        <dbReference type="Proteomes" id="UP000299102"/>
    </source>
</evidence>
<gene>
    <name evidence="1" type="ORF">EVAR_62555_1</name>
</gene>
<dbReference type="AlphaFoldDB" id="A0A4C1YVX0"/>
<evidence type="ECO:0000313" key="1">
    <source>
        <dbReference type="EMBL" id="GBP79360.1"/>
    </source>
</evidence>
<protein>
    <submittedName>
        <fullName evidence="1">Uncharacterized protein</fullName>
    </submittedName>
</protein>
<sequence length="87" mass="10151">MLDGCVAAHVSLVPTYASQPREDWRQPMTSRLRGQSTDLRLDVSLRYELQSFNLIQFIDEFSVVNLEFYFVYTATPFTTWPPMLVDK</sequence>
<reference evidence="1 2" key="1">
    <citation type="journal article" date="2019" name="Commun. Biol.">
        <title>The bagworm genome reveals a unique fibroin gene that provides high tensile strength.</title>
        <authorList>
            <person name="Kono N."/>
            <person name="Nakamura H."/>
            <person name="Ohtoshi R."/>
            <person name="Tomita M."/>
            <person name="Numata K."/>
            <person name="Arakawa K."/>
        </authorList>
    </citation>
    <scope>NUCLEOTIDE SEQUENCE [LARGE SCALE GENOMIC DNA]</scope>
</reference>